<keyword evidence="1" id="KW-1133">Transmembrane helix</keyword>
<gene>
    <name evidence="2" type="ORF">IC229_12810</name>
</gene>
<name>A0A926XVN1_9BACT</name>
<feature type="transmembrane region" description="Helical" evidence="1">
    <location>
        <begin position="69"/>
        <end position="86"/>
    </location>
</feature>
<feature type="transmembrane region" description="Helical" evidence="1">
    <location>
        <begin position="132"/>
        <end position="155"/>
    </location>
</feature>
<keyword evidence="3" id="KW-1185">Reference proteome</keyword>
<sequence length="160" mass="17818">MQNWSDFFVATAGASAALVGFIFVSVSISLKQILSYPNLPGKTLESLLLPINVLLISCCGLVPDQPLWILGSELLILGLITSMIALRVSWRLLTKTPVRYKRSYRFSLLVTQLIILPSWLAGILIITNGLTAVYWVVPTILLSFIKAIYDAWILIIEINR</sequence>
<accession>A0A926XVN1</accession>
<feature type="transmembrane region" description="Helical" evidence="1">
    <location>
        <begin position="12"/>
        <end position="34"/>
    </location>
</feature>
<dbReference type="RefSeq" id="WP_190887381.1">
    <property type="nucleotide sequence ID" value="NZ_JACWZY010000009.1"/>
</dbReference>
<evidence type="ECO:0000313" key="3">
    <source>
        <dbReference type="Proteomes" id="UP000598820"/>
    </source>
</evidence>
<evidence type="ECO:0008006" key="4">
    <source>
        <dbReference type="Google" id="ProtNLM"/>
    </source>
</evidence>
<comment type="caution">
    <text evidence="2">The sequence shown here is derived from an EMBL/GenBank/DDBJ whole genome shotgun (WGS) entry which is preliminary data.</text>
</comment>
<evidence type="ECO:0000256" key="1">
    <source>
        <dbReference type="SAM" id="Phobius"/>
    </source>
</evidence>
<proteinExistence type="predicted"/>
<keyword evidence="1" id="KW-0812">Transmembrane</keyword>
<reference evidence="2" key="1">
    <citation type="submission" date="2020-09" db="EMBL/GenBank/DDBJ databases">
        <authorList>
            <person name="Kim M.K."/>
        </authorList>
    </citation>
    <scope>NUCLEOTIDE SEQUENCE</scope>
    <source>
        <strain evidence="2">BT702</strain>
    </source>
</reference>
<dbReference type="Proteomes" id="UP000598820">
    <property type="component" value="Unassembled WGS sequence"/>
</dbReference>
<keyword evidence="1" id="KW-0472">Membrane</keyword>
<feature type="transmembrane region" description="Helical" evidence="1">
    <location>
        <begin position="106"/>
        <end position="126"/>
    </location>
</feature>
<protein>
    <recommendedName>
        <fullName evidence="4">Modulator of FtsH protease</fullName>
    </recommendedName>
</protein>
<dbReference type="EMBL" id="JACWZY010000009">
    <property type="protein sequence ID" value="MBD2701524.1"/>
    <property type="molecule type" value="Genomic_DNA"/>
</dbReference>
<dbReference type="AlphaFoldDB" id="A0A926XVN1"/>
<evidence type="ECO:0000313" key="2">
    <source>
        <dbReference type="EMBL" id="MBD2701524.1"/>
    </source>
</evidence>
<organism evidence="2 3">
    <name type="scientific">Spirosoma profusum</name>
    <dbReference type="NCBI Taxonomy" id="2771354"/>
    <lineage>
        <taxon>Bacteria</taxon>
        <taxon>Pseudomonadati</taxon>
        <taxon>Bacteroidota</taxon>
        <taxon>Cytophagia</taxon>
        <taxon>Cytophagales</taxon>
        <taxon>Cytophagaceae</taxon>
        <taxon>Spirosoma</taxon>
    </lineage>
</organism>